<dbReference type="PANTHER" id="PTHR47153">
    <property type="entry name" value="LACTATE UTILIZATION PROTEIN B"/>
    <property type="match status" value="1"/>
</dbReference>
<name>A0ABQ5PWB6_9BACT</name>
<evidence type="ECO:0000256" key="3">
    <source>
        <dbReference type="ARBA" id="ARBA00022723"/>
    </source>
</evidence>
<evidence type="ECO:0000256" key="1">
    <source>
        <dbReference type="ARBA" id="ARBA00022448"/>
    </source>
</evidence>
<dbReference type="Gene3D" id="3.40.50.10420">
    <property type="entry name" value="NagB/RpiA/CoA transferase-like"/>
    <property type="match status" value="1"/>
</dbReference>
<evidence type="ECO:0000256" key="6">
    <source>
        <dbReference type="ARBA" id="ARBA00023004"/>
    </source>
</evidence>
<dbReference type="InterPro" id="IPR017900">
    <property type="entry name" value="4Fe4S_Fe_S_CS"/>
</dbReference>
<dbReference type="Pfam" id="PF02589">
    <property type="entry name" value="LUD_dom"/>
    <property type="match status" value="1"/>
</dbReference>
<keyword evidence="5" id="KW-0249">Electron transport</keyword>
<feature type="region of interest" description="Disordered" evidence="8">
    <location>
        <begin position="453"/>
        <end position="477"/>
    </location>
</feature>
<evidence type="ECO:0000313" key="11">
    <source>
        <dbReference type="Proteomes" id="UP001165044"/>
    </source>
</evidence>
<evidence type="ECO:0000313" key="10">
    <source>
        <dbReference type="EMBL" id="GLH66663.1"/>
    </source>
</evidence>
<evidence type="ECO:0000256" key="2">
    <source>
        <dbReference type="ARBA" id="ARBA00022485"/>
    </source>
</evidence>
<keyword evidence="1" id="KW-0813">Transport</keyword>
<feature type="compositionally biased region" description="Basic and acidic residues" evidence="8">
    <location>
        <begin position="464"/>
        <end position="477"/>
    </location>
</feature>
<dbReference type="InterPro" id="IPR004452">
    <property type="entry name" value="LutB/LldF"/>
</dbReference>
<organism evidence="10 11">
    <name type="scientific">Geothrix edaphica</name>
    <dbReference type="NCBI Taxonomy" id="2927976"/>
    <lineage>
        <taxon>Bacteria</taxon>
        <taxon>Pseudomonadati</taxon>
        <taxon>Acidobacteriota</taxon>
        <taxon>Holophagae</taxon>
        <taxon>Holophagales</taxon>
        <taxon>Holophagaceae</taxon>
        <taxon>Geothrix</taxon>
    </lineage>
</organism>
<dbReference type="InterPro" id="IPR024569">
    <property type="entry name" value="LutB_C"/>
</dbReference>
<dbReference type="PANTHER" id="PTHR47153:SF2">
    <property type="entry name" value="LACTATE UTILIZATION PROTEIN B"/>
    <property type="match status" value="1"/>
</dbReference>
<keyword evidence="4" id="KW-0677">Repeat</keyword>
<accession>A0ABQ5PWB6</accession>
<comment type="caution">
    <text evidence="10">The sequence shown here is derived from an EMBL/GenBank/DDBJ whole genome shotgun (WGS) entry which is preliminary data.</text>
</comment>
<dbReference type="InterPro" id="IPR024185">
    <property type="entry name" value="FTHF_cligase-like_sf"/>
</dbReference>
<keyword evidence="7" id="KW-0411">Iron-sulfur</keyword>
<evidence type="ECO:0000256" key="8">
    <source>
        <dbReference type="SAM" id="MobiDB-lite"/>
    </source>
</evidence>
<feature type="domain" description="4Fe-4S ferredoxin-type" evidence="9">
    <location>
        <begin position="303"/>
        <end position="333"/>
    </location>
</feature>
<protein>
    <submittedName>
        <fullName evidence="10">4Fe-4S ferredoxin</fullName>
    </submittedName>
</protein>
<dbReference type="SUPFAM" id="SSF100950">
    <property type="entry name" value="NagB/RpiA/CoA transferase-like"/>
    <property type="match status" value="1"/>
</dbReference>
<keyword evidence="11" id="KW-1185">Reference proteome</keyword>
<evidence type="ECO:0000259" key="9">
    <source>
        <dbReference type="PROSITE" id="PS51379"/>
    </source>
</evidence>
<dbReference type="PROSITE" id="PS51379">
    <property type="entry name" value="4FE4S_FER_2"/>
    <property type="match status" value="1"/>
</dbReference>
<dbReference type="RefSeq" id="WP_285607130.1">
    <property type="nucleotide sequence ID" value="NZ_BSDC01000001.1"/>
</dbReference>
<dbReference type="SUPFAM" id="SSF46548">
    <property type="entry name" value="alpha-helical ferredoxin"/>
    <property type="match status" value="1"/>
</dbReference>
<evidence type="ECO:0000256" key="7">
    <source>
        <dbReference type="ARBA" id="ARBA00023014"/>
    </source>
</evidence>
<dbReference type="Proteomes" id="UP001165044">
    <property type="component" value="Unassembled WGS sequence"/>
</dbReference>
<dbReference type="EMBL" id="BSDC01000001">
    <property type="protein sequence ID" value="GLH66663.1"/>
    <property type="molecule type" value="Genomic_DNA"/>
</dbReference>
<evidence type="ECO:0000256" key="4">
    <source>
        <dbReference type="ARBA" id="ARBA00022737"/>
    </source>
</evidence>
<gene>
    <name evidence="10" type="ORF">GETHED_10270</name>
</gene>
<dbReference type="Gene3D" id="1.10.1060.10">
    <property type="entry name" value="Alpha-helical ferredoxin"/>
    <property type="match status" value="1"/>
</dbReference>
<proteinExistence type="predicted"/>
<dbReference type="InterPro" id="IPR003741">
    <property type="entry name" value="LUD_dom"/>
</dbReference>
<evidence type="ECO:0000256" key="5">
    <source>
        <dbReference type="ARBA" id="ARBA00022982"/>
    </source>
</evidence>
<dbReference type="InterPro" id="IPR037171">
    <property type="entry name" value="NagB/RpiA_transferase-like"/>
</dbReference>
<dbReference type="NCBIfam" id="TIGR00273">
    <property type="entry name" value="LutB/LldF family L-lactate oxidation iron-sulfur protein"/>
    <property type="match status" value="1"/>
</dbReference>
<keyword evidence="2" id="KW-0004">4Fe-4S</keyword>
<sequence length="477" mass="52525">MHAENEVHFRDAAAKALLDPQLRANFRRAMDGLITKRKAQFPDPRDLQDLRDLSTAIRSRSLLCLPELLEQLEASCARNGIKVHWAETCEQANQLILGILQAKGAKTLVKGKSMVSEEMHLNAFLESKGIEALESDLGEYIIQLDGETPSHIIMPAIHKNKDQIARQFSQKIKDAKYTEDVDELTAMARKVLRQKFLDADAGLSGVNFAVAETGTLCLVENEGNGRMSTHVPPLHIAVMGLEKVVARLEDVAPLYAILTRSATGQAVSTYFNLITGPRGAGEKDGPQEVHLVILDNGRSRIYADPQLRATLRCIRCGACMNHCPVYTRVGGHAYEAIYPGPIGKILTPQMEGVGVRHDLIHGSSLCGACGEVCPVEIPIPEILVRLRREATHDDMASTVAGKATGRTATEDWAWRLWAGVTKRPALYRVATWFATRFGKALPANAPLIKNWTQSRTKPVPARRSLSERMRAEGASHE</sequence>
<dbReference type="InterPro" id="IPR009051">
    <property type="entry name" value="Helical_ferredxn"/>
</dbReference>
<reference evidence="10" key="1">
    <citation type="journal article" date="2023" name="Antonie Van Leeuwenhoek">
        <title>Mesoterricola silvestris gen. nov., sp. nov., Mesoterricola sediminis sp. nov., Geothrix oryzae sp. nov., Geothrix edaphica sp. nov., Geothrix rubra sp. nov., and Geothrix limicola sp. nov., six novel members of Acidobacteriota isolated from soils.</title>
        <authorList>
            <person name="Itoh H."/>
            <person name="Sugisawa Y."/>
            <person name="Mise K."/>
            <person name="Xu Z."/>
            <person name="Kuniyasu M."/>
            <person name="Ushijima N."/>
            <person name="Kawano K."/>
            <person name="Kobayashi E."/>
            <person name="Shiratori Y."/>
            <person name="Masuda Y."/>
            <person name="Senoo K."/>
        </authorList>
    </citation>
    <scope>NUCLEOTIDE SEQUENCE</scope>
    <source>
        <strain evidence="10">Red802</strain>
    </source>
</reference>
<keyword evidence="3" id="KW-0479">Metal-binding</keyword>
<dbReference type="PROSITE" id="PS00198">
    <property type="entry name" value="4FE4S_FER_1"/>
    <property type="match status" value="1"/>
</dbReference>
<dbReference type="InterPro" id="IPR017896">
    <property type="entry name" value="4Fe4S_Fe-S-bd"/>
</dbReference>
<dbReference type="Pfam" id="PF13183">
    <property type="entry name" value="Fer4_8"/>
    <property type="match status" value="1"/>
</dbReference>
<dbReference type="Pfam" id="PF11870">
    <property type="entry name" value="LutB_C"/>
    <property type="match status" value="1"/>
</dbReference>
<keyword evidence="6" id="KW-0408">Iron</keyword>